<gene>
    <name evidence="10" type="ORF">PXH66_20535</name>
</gene>
<feature type="transmembrane region" description="Helical" evidence="7">
    <location>
        <begin position="53"/>
        <end position="74"/>
    </location>
</feature>
<dbReference type="RefSeq" id="WP_330932000.1">
    <property type="nucleotide sequence ID" value="NZ_CP119075.1"/>
</dbReference>
<evidence type="ECO:0000256" key="6">
    <source>
        <dbReference type="RuleBase" id="RU004057"/>
    </source>
</evidence>
<dbReference type="PANTHER" id="PTHR30625:SF11">
    <property type="entry name" value="MOTA_TOLQ_EXBB PROTON CHANNEL DOMAIN-CONTAINING PROTEIN"/>
    <property type="match status" value="1"/>
</dbReference>
<keyword evidence="11" id="KW-1185">Reference proteome</keyword>
<reference evidence="10" key="1">
    <citation type="submission" date="2023-03" db="EMBL/GenBank/DDBJ databases">
        <title>Lomoglobus Profundus gen. nov., sp. nov., a novel member of the phylum Verrucomicrobia, isolated from deep-marine sediment of South China Sea.</title>
        <authorList>
            <person name="Ahmad T."/>
            <person name="Ishaq S.E."/>
            <person name="Wang F."/>
        </authorList>
    </citation>
    <scope>NUCLEOTIDE SEQUENCE</scope>
    <source>
        <strain evidence="10">LMO-M01</strain>
    </source>
</reference>
<evidence type="ECO:0000313" key="10">
    <source>
        <dbReference type="EMBL" id="WED64738.1"/>
    </source>
</evidence>
<dbReference type="Proteomes" id="UP001218638">
    <property type="component" value="Chromosome"/>
</dbReference>
<dbReference type="EMBL" id="CP119075">
    <property type="protein sequence ID" value="WED64738.1"/>
    <property type="molecule type" value="Genomic_DNA"/>
</dbReference>
<sequence length="253" mass="27036">MNTSPPPWMTYTRWLLLLGLVPVFLHAQETATSAATASGGDVSLGQLWAQGGWAMYPLAFFSVAAFGLILYNALSVREGPLLRPDVSDQLHELLAKGDVSAAQTVCEENPCLVANVTRAGLVRVKPGDYDAEAVEKGMEEASVEEIAGPFGVISYLSILATLAPMVGMLGTVSGMIKAFRNIALGGMGKPELLADNISEALITTAVGLVVGIPAMFAFFFFKNRYARLTSRLARICGDLHHALTHAMRQKAQP</sequence>
<feature type="transmembrane region" description="Helical" evidence="7">
    <location>
        <begin position="155"/>
        <end position="180"/>
    </location>
</feature>
<keyword evidence="2" id="KW-1003">Cell membrane</keyword>
<dbReference type="InterPro" id="IPR050790">
    <property type="entry name" value="ExbB/TolQ_transport"/>
</dbReference>
<dbReference type="GO" id="GO:0005886">
    <property type="term" value="C:plasma membrane"/>
    <property type="evidence" value="ECO:0007669"/>
    <property type="project" value="UniProtKB-SubCell"/>
</dbReference>
<feature type="chain" id="PRO_5042256870" evidence="8">
    <location>
        <begin position="28"/>
        <end position="253"/>
    </location>
</feature>
<evidence type="ECO:0000256" key="2">
    <source>
        <dbReference type="ARBA" id="ARBA00022475"/>
    </source>
</evidence>
<evidence type="ECO:0000259" key="9">
    <source>
        <dbReference type="Pfam" id="PF01618"/>
    </source>
</evidence>
<dbReference type="Pfam" id="PF01618">
    <property type="entry name" value="MotA_ExbB"/>
    <property type="match status" value="1"/>
</dbReference>
<evidence type="ECO:0000256" key="1">
    <source>
        <dbReference type="ARBA" id="ARBA00004651"/>
    </source>
</evidence>
<comment type="subcellular location">
    <subcellularLocation>
        <location evidence="1">Cell membrane</location>
        <topology evidence="1">Multi-pass membrane protein</topology>
    </subcellularLocation>
    <subcellularLocation>
        <location evidence="6">Membrane</location>
        <topology evidence="6">Multi-pass membrane protein</topology>
    </subcellularLocation>
</comment>
<evidence type="ECO:0000256" key="7">
    <source>
        <dbReference type="SAM" id="Phobius"/>
    </source>
</evidence>
<keyword evidence="6" id="KW-0653">Protein transport</keyword>
<accession>A0AAF0A038</accession>
<comment type="similarity">
    <text evidence="6">Belongs to the exbB/tolQ family.</text>
</comment>
<dbReference type="AlphaFoldDB" id="A0AAF0A038"/>
<proteinExistence type="inferred from homology"/>
<feature type="signal peptide" evidence="8">
    <location>
        <begin position="1"/>
        <end position="27"/>
    </location>
</feature>
<dbReference type="PANTHER" id="PTHR30625">
    <property type="entry name" value="PROTEIN TOLQ"/>
    <property type="match status" value="1"/>
</dbReference>
<keyword evidence="5 7" id="KW-0472">Membrane</keyword>
<evidence type="ECO:0000256" key="3">
    <source>
        <dbReference type="ARBA" id="ARBA00022692"/>
    </source>
</evidence>
<keyword evidence="4 7" id="KW-1133">Transmembrane helix</keyword>
<dbReference type="GO" id="GO:0017038">
    <property type="term" value="P:protein import"/>
    <property type="evidence" value="ECO:0007669"/>
    <property type="project" value="TreeGrafter"/>
</dbReference>
<evidence type="ECO:0000256" key="4">
    <source>
        <dbReference type="ARBA" id="ARBA00022989"/>
    </source>
</evidence>
<organism evidence="10 11">
    <name type="scientific">Synoicihabitans lomoniglobus</name>
    <dbReference type="NCBI Taxonomy" id="2909285"/>
    <lineage>
        <taxon>Bacteria</taxon>
        <taxon>Pseudomonadati</taxon>
        <taxon>Verrucomicrobiota</taxon>
        <taxon>Opitutia</taxon>
        <taxon>Opitutales</taxon>
        <taxon>Opitutaceae</taxon>
        <taxon>Synoicihabitans</taxon>
    </lineage>
</organism>
<feature type="transmembrane region" description="Helical" evidence="7">
    <location>
        <begin position="200"/>
        <end position="221"/>
    </location>
</feature>
<dbReference type="InterPro" id="IPR002898">
    <property type="entry name" value="MotA_ExbB_proton_chnl"/>
</dbReference>
<feature type="domain" description="MotA/TolQ/ExbB proton channel" evidence="9">
    <location>
        <begin position="115"/>
        <end position="232"/>
    </location>
</feature>
<keyword evidence="8" id="KW-0732">Signal</keyword>
<evidence type="ECO:0000256" key="8">
    <source>
        <dbReference type="SAM" id="SignalP"/>
    </source>
</evidence>
<evidence type="ECO:0000256" key="5">
    <source>
        <dbReference type="ARBA" id="ARBA00023136"/>
    </source>
</evidence>
<evidence type="ECO:0000313" key="11">
    <source>
        <dbReference type="Proteomes" id="UP001218638"/>
    </source>
</evidence>
<protein>
    <submittedName>
        <fullName evidence="10">MotA/TolQ/ExbB proton channel family protein</fullName>
    </submittedName>
</protein>
<keyword evidence="3 7" id="KW-0812">Transmembrane</keyword>
<dbReference type="KEGG" id="slom:PXH66_20535"/>
<name>A0AAF0A038_9BACT</name>
<keyword evidence="6" id="KW-0813">Transport</keyword>